<evidence type="ECO:0000313" key="3">
    <source>
        <dbReference type="Proteomes" id="UP000075950"/>
    </source>
</evidence>
<dbReference type="KEGG" id="bly:A2T55_01380"/>
<sequence>MKMSTVWSIIGAIIAVIIAWWVVNVAFSIAWFLVKAIITVVVALAIFGLIKASLKSKDRDRTR</sequence>
<evidence type="ECO:0000256" key="1">
    <source>
        <dbReference type="SAM" id="Phobius"/>
    </source>
</evidence>
<keyword evidence="1" id="KW-0472">Membrane</keyword>
<dbReference type="Proteomes" id="UP000075950">
    <property type="component" value="Chromosome"/>
</dbReference>
<name>A0A144M3A5_BRELN</name>
<keyword evidence="1" id="KW-1133">Transmembrane helix</keyword>
<dbReference type="EMBL" id="CP014869">
    <property type="protein sequence ID" value="AMT92620.1"/>
    <property type="molecule type" value="Genomic_DNA"/>
</dbReference>
<keyword evidence="1" id="KW-0812">Transmembrane</keyword>
<dbReference type="RefSeq" id="WP_062860502.1">
    <property type="nucleotide sequence ID" value="NZ_CP014869.1"/>
</dbReference>
<accession>A0A144M3A5</accession>
<protein>
    <recommendedName>
        <fullName evidence="4">Flagellar biosynthesis protein FlhA</fullName>
    </recommendedName>
</protein>
<organism evidence="2 3">
    <name type="scientific">Brevibacterium linens</name>
    <dbReference type="NCBI Taxonomy" id="1703"/>
    <lineage>
        <taxon>Bacteria</taxon>
        <taxon>Bacillati</taxon>
        <taxon>Actinomycetota</taxon>
        <taxon>Actinomycetes</taxon>
        <taxon>Micrococcales</taxon>
        <taxon>Brevibacteriaceae</taxon>
        <taxon>Brevibacterium</taxon>
    </lineage>
</organism>
<evidence type="ECO:0008006" key="4">
    <source>
        <dbReference type="Google" id="ProtNLM"/>
    </source>
</evidence>
<reference evidence="3" key="1">
    <citation type="submission" date="2016-03" db="EMBL/GenBank/DDBJ databases">
        <authorList>
            <person name="Ploux O."/>
        </authorList>
    </citation>
    <scope>NUCLEOTIDE SEQUENCE [LARGE SCALE GENOMIC DNA]</scope>
    <source>
        <strain evidence="3">BS258</strain>
    </source>
</reference>
<gene>
    <name evidence="2" type="ORF">A2T55_01380</name>
</gene>
<feature type="transmembrane region" description="Helical" evidence="1">
    <location>
        <begin position="29"/>
        <end position="54"/>
    </location>
</feature>
<proteinExistence type="predicted"/>
<dbReference type="AlphaFoldDB" id="A0A144M3A5"/>
<evidence type="ECO:0000313" key="2">
    <source>
        <dbReference type="EMBL" id="AMT92620.1"/>
    </source>
</evidence>
<feature type="transmembrane region" description="Helical" evidence="1">
    <location>
        <begin position="5"/>
        <end position="23"/>
    </location>
</feature>